<protein>
    <submittedName>
        <fullName evidence="2">Uncharacterized protein</fullName>
    </submittedName>
</protein>
<dbReference type="AlphaFoldDB" id="A0A0G4I2H8"/>
<organism evidence="2">
    <name type="scientific">Chromera velia CCMP2878</name>
    <dbReference type="NCBI Taxonomy" id="1169474"/>
    <lineage>
        <taxon>Eukaryota</taxon>
        <taxon>Sar</taxon>
        <taxon>Alveolata</taxon>
        <taxon>Colpodellida</taxon>
        <taxon>Chromeraceae</taxon>
        <taxon>Chromera</taxon>
    </lineage>
</organism>
<sequence length="498" mass="55254">MSQSESRKSSAFYDLRAGTDDGDSVWLASGGERREDEEGAQTEWDNWAASADLPNHATSSAPFEDVLTASAPHPPPETDGVEKRKKESLRSAPLEPPLAAAESEGPADTADVQAESARSSTSEASDEDGDEDALRRQQRRSTRALKEKFLLDAAHSLMAAVSPVFPSTSDRGGGEMPLPSGLFSNDSVPEFTEEIKKKQLQFLPMGFSRDSNHPSGNRKSVAINMKRRGTVTKPSEATPCDVRVAVDFARVLSLDMKNETLTAEFHVSMSWTCSEEEDYREWRELKADFDLWGRPREKTLRKLWKPSDSLRIGGAVSSDLFKSSWVSPEKQPGKFREAWNIIGPFRFPMDLRNFPYDRQVFCLELVALKPTTELKLGPDYSRPHLIKVNAEMEMGEWVIADSLEIWEACASIPSSSSSSDPADPPSKEEEAIPCGSIFGLSASRWTDEIASSQTGSEPVSMDRLPRETQLKEGISGQAQRREKVIGLNRDPLKRRLKV</sequence>
<feature type="compositionally biased region" description="Low complexity" evidence="1">
    <location>
        <begin position="90"/>
        <end position="104"/>
    </location>
</feature>
<proteinExistence type="predicted"/>
<gene>
    <name evidence="2" type="ORF">Cvel_34997</name>
</gene>
<feature type="region of interest" description="Disordered" evidence="1">
    <location>
        <begin position="1"/>
        <end position="139"/>
    </location>
</feature>
<evidence type="ECO:0000256" key="1">
    <source>
        <dbReference type="SAM" id="MobiDB-lite"/>
    </source>
</evidence>
<dbReference type="GO" id="GO:0005230">
    <property type="term" value="F:extracellular ligand-gated monoatomic ion channel activity"/>
    <property type="evidence" value="ECO:0007669"/>
    <property type="project" value="InterPro"/>
</dbReference>
<dbReference type="InterPro" id="IPR036734">
    <property type="entry name" value="Neur_chan_lig-bd_sf"/>
</dbReference>
<name>A0A0G4I2H8_9ALVE</name>
<accession>A0A0G4I2H8</accession>
<feature type="region of interest" description="Disordered" evidence="1">
    <location>
        <begin position="448"/>
        <end position="486"/>
    </location>
</feature>
<feature type="compositionally biased region" description="Low complexity" evidence="1">
    <location>
        <begin position="114"/>
        <end position="123"/>
    </location>
</feature>
<feature type="compositionally biased region" description="Basic and acidic residues" evidence="1">
    <location>
        <begin position="80"/>
        <end position="89"/>
    </location>
</feature>
<evidence type="ECO:0000313" key="2">
    <source>
        <dbReference type="EMBL" id="CEM51031.1"/>
    </source>
</evidence>
<feature type="non-terminal residue" evidence="2">
    <location>
        <position position="498"/>
    </location>
</feature>
<reference evidence="2" key="1">
    <citation type="submission" date="2014-11" db="EMBL/GenBank/DDBJ databases">
        <authorList>
            <person name="Otto D Thomas"/>
            <person name="Naeem Raeece"/>
        </authorList>
    </citation>
    <scope>NUCLEOTIDE SEQUENCE</scope>
</reference>
<dbReference type="GO" id="GO:0016020">
    <property type="term" value="C:membrane"/>
    <property type="evidence" value="ECO:0007669"/>
    <property type="project" value="InterPro"/>
</dbReference>
<dbReference type="Gene3D" id="2.70.170.10">
    <property type="entry name" value="Neurotransmitter-gated ion-channel ligand-binding domain"/>
    <property type="match status" value="1"/>
</dbReference>
<dbReference type="SUPFAM" id="SSF63712">
    <property type="entry name" value="Nicotinic receptor ligand binding domain-like"/>
    <property type="match status" value="1"/>
</dbReference>
<dbReference type="EMBL" id="CDMZ01004821">
    <property type="protein sequence ID" value="CEM51031.1"/>
    <property type="molecule type" value="Genomic_DNA"/>
</dbReference>